<dbReference type="GO" id="GO:1990107">
    <property type="term" value="F:thiazole synthase activity"/>
    <property type="evidence" value="ECO:0007669"/>
    <property type="project" value="UniProtKB-EC"/>
</dbReference>
<evidence type="ECO:0000256" key="6">
    <source>
        <dbReference type="ARBA" id="ARBA00023270"/>
    </source>
</evidence>
<protein>
    <recommendedName>
        <fullName evidence="3">thiazole synthase</fullName>
        <ecNumber evidence="3">2.8.1.10</ecNumber>
    </recommendedName>
</protein>
<dbReference type="InterPro" id="IPR008867">
    <property type="entry name" value="ThiG"/>
</dbReference>
<feature type="domain" description="Thiazole synthase ThiG" evidence="8">
    <location>
        <begin position="17"/>
        <end position="248"/>
    </location>
</feature>
<dbReference type="SUPFAM" id="SSF110399">
    <property type="entry name" value="ThiG-like"/>
    <property type="match status" value="1"/>
</dbReference>
<dbReference type="Pfam" id="PF05690">
    <property type="entry name" value="ThiG"/>
    <property type="match status" value="1"/>
</dbReference>
<evidence type="ECO:0000256" key="5">
    <source>
        <dbReference type="ARBA" id="ARBA00022977"/>
    </source>
</evidence>
<dbReference type="RefSeq" id="WP_173054737.1">
    <property type="nucleotide sequence ID" value="NZ_BAABGO010000067.1"/>
</dbReference>
<dbReference type="PANTHER" id="PTHR34266:SF2">
    <property type="entry name" value="THIAZOLE SYNTHASE"/>
    <property type="match status" value="1"/>
</dbReference>
<dbReference type="EMBL" id="BLPF01000001">
    <property type="protein sequence ID" value="GFJ77358.1"/>
    <property type="molecule type" value="Genomic_DNA"/>
</dbReference>
<evidence type="ECO:0000256" key="7">
    <source>
        <dbReference type="ARBA" id="ARBA00049897"/>
    </source>
</evidence>
<comment type="pathway">
    <text evidence="2">Cofactor biosynthesis; thiamine diphosphate biosynthesis.</text>
</comment>
<dbReference type="InterPro" id="IPR013785">
    <property type="entry name" value="Aldolase_TIM"/>
</dbReference>
<reference evidence="9 10" key="2">
    <citation type="submission" date="2020-03" db="EMBL/GenBank/DDBJ databases">
        <authorList>
            <person name="Ichikawa N."/>
            <person name="Kimura A."/>
            <person name="Kitahashi Y."/>
            <person name="Uohara A."/>
        </authorList>
    </citation>
    <scope>NUCLEOTIDE SEQUENCE [LARGE SCALE GENOMIC DNA]</scope>
    <source>
        <strain evidence="9 10">NBRC 108639</strain>
    </source>
</reference>
<accession>A0A6V8K4W1</accession>
<name>A0A6V8K4W1_9ACTN</name>
<reference evidence="9 10" key="1">
    <citation type="submission" date="2020-03" db="EMBL/GenBank/DDBJ databases">
        <title>Whole genome shotgun sequence of Phytohabitans houttuyneae NBRC 108639.</title>
        <authorList>
            <person name="Komaki H."/>
            <person name="Tamura T."/>
        </authorList>
    </citation>
    <scope>NUCLEOTIDE SEQUENCE [LARGE SCALE GENOMIC DNA]</scope>
    <source>
        <strain evidence="9 10">NBRC 108639</strain>
    </source>
</reference>
<evidence type="ECO:0000256" key="2">
    <source>
        <dbReference type="ARBA" id="ARBA00004948"/>
    </source>
</evidence>
<dbReference type="UniPathway" id="UPA00060"/>
<dbReference type="AlphaFoldDB" id="A0A6V8K4W1"/>
<proteinExistence type="predicted"/>
<dbReference type="Gene3D" id="3.20.20.70">
    <property type="entry name" value="Aldolase class I"/>
    <property type="match status" value="1"/>
</dbReference>
<sequence>MTDESSEEGTLTTWLDVAGHRLQSRLIIGIEQYDSAQVVGEVLTAAGADVLIMTVDTDNDRPSILLADLADALPLSNFVWIGTTSFARSVEAAVWTAHVLNSSLGIKIIKLDVRDQDNMPDNELTVAAADELLARGTMELLPFIRPDVLAAQELERAGCAAIRVMASPVGSGRGILDVDAVREIIRLVSVPVIVEGGIGSAAHVAQALELGAAAVLVNTALQQANDRVKLATAMRHAAIAGRLSFEAG</sequence>
<keyword evidence="5" id="KW-0784">Thiamine biosynthesis</keyword>
<dbReference type="Proteomes" id="UP000482800">
    <property type="component" value="Unassembled WGS sequence"/>
</dbReference>
<keyword evidence="10" id="KW-1185">Reference proteome</keyword>
<dbReference type="InterPro" id="IPR033983">
    <property type="entry name" value="Thiazole_synthase_ThiG"/>
</dbReference>
<keyword evidence="4" id="KW-0808">Transferase</keyword>
<dbReference type="EC" id="2.8.1.10" evidence="3"/>
<evidence type="ECO:0000256" key="1">
    <source>
        <dbReference type="ARBA" id="ARBA00002834"/>
    </source>
</evidence>
<comment type="catalytic activity">
    <reaction evidence="7">
        <text>[ThiS sulfur-carrier protein]-C-terminal-Gly-aminoethanethioate + 2-iminoacetate + 1-deoxy-D-xylulose 5-phosphate = [ThiS sulfur-carrier protein]-C-terminal Gly-Gly + 2-[(2R,5Z)-2-carboxy-4-methylthiazol-5(2H)-ylidene]ethyl phosphate + 2 H2O + H(+)</text>
        <dbReference type="Rhea" id="RHEA:26297"/>
        <dbReference type="Rhea" id="RHEA-COMP:12909"/>
        <dbReference type="Rhea" id="RHEA-COMP:19908"/>
        <dbReference type="ChEBI" id="CHEBI:15377"/>
        <dbReference type="ChEBI" id="CHEBI:15378"/>
        <dbReference type="ChEBI" id="CHEBI:57792"/>
        <dbReference type="ChEBI" id="CHEBI:62899"/>
        <dbReference type="ChEBI" id="CHEBI:77846"/>
        <dbReference type="ChEBI" id="CHEBI:90778"/>
        <dbReference type="ChEBI" id="CHEBI:232372"/>
        <dbReference type="EC" id="2.8.1.10"/>
    </reaction>
</comment>
<evidence type="ECO:0000313" key="10">
    <source>
        <dbReference type="Proteomes" id="UP000482800"/>
    </source>
</evidence>
<evidence type="ECO:0000259" key="8">
    <source>
        <dbReference type="Pfam" id="PF05690"/>
    </source>
</evidence>
<comment type="function">
    <text evidence="1">Catalyzes the rearrangement of 1-deoxy-D-xylulose 5-phosphate (DXP) to produce the thiazole phosphate moiety of thiamine. Sulfur is provided by the thiocarboxylate moiety of the carrier protein ThiS. In vitro, sulfur can be provided by H(2)S.</text>
</comment>
<comment type="caution">
    <text evidence="9">The sequence shown here is derived from an EMBL/GenBank/DDBJ whole genome shotgun (WGS) entry which is preliminary data.</text>
</comment>
<evidence type="ECO:0000313" key="9">
    <source>
        <dbReference type="EMBL" id="GFJ77358.1"/>
    </source>
</evidence>
<keyword evidence="6" id="KW-0704">Schiff base</keyword>
<evidence type="ECO:0000256" key="4">
    <source>
        <dbReference type="ARBA" id="ARBA00022679"/>
    </source>
</evidence>
<dbReference type="GO" id="GO:0009229">
    <property type="term" value="P:thiamine diphosphate biosynthetic process"/>
    <property type="evidence" value="ECO:0007669"/>
    <property type="project" value="UniProtKB-UniPathway"/>
</dbReference>
<evidence type="ECO:0000256" key="3">
    <source>
        <dbReference type="ARBA" id="ARBA00011960"/>
    </source>
</evidence>
<dbReference type="PANTHER" id="PTHR34266">
    <property type="entry name" value="THIAZOLE SYNTHASE"/>
    <property type="match status" value="1"/>
</dbReference>
<gene>
    <name evidence="9" type="primary">thiG_1</name>
    <name evidence="9" type="ORF">Phou_015380</name>
</gene>
<organism evidence="9 10">
    <name type="scientific">Phytohabitans houttuyneae</name>
    <dbReference type="NCBI Taxonomy" id="1076126"/>
    <lineage>
        <taxon>Bacteria</taxon>
        <taxon>Bacillati</taxon>
        <taxon>Actinomycetota</taxon>
        <taxon>Actinomycetes</taxon>
        <taxon>Micromonosporales</taxon>
        <taxon>Micromonosporaceae</taxon>
    </lineage>
</organism>